<dbReference type="AlphaFoldDB" id="A0A2R5FXN2"/>
<proteinExistence type="inferred from homology"/>
<gene>
    <name evidence="3" type="ORF">NIES4072_67370</name>
</gene>
<dbReference type="FunFam" id="3.40.50.300:FF:000285">
    <property type="entry name" value="Sporulation initiation inhibitor Soj"/>
    <property type="match status" value="1"/>
</dbReference>
<dbReference type="Gene3D" id="3.40.50.300">
    <property type="entry name" value="P-loop containing nucleotide triphosphate hydrolases"/>
    <property type="match status" value="1"/>
</dbReference>
<dbReference type="EMBL" id="BDUD01000002">
    <property type="protein sequence ID" value="GBG23025.1"/>
    <property type="molecule type" value="Genomic_DNA"/>
</dbReference>
<dbReference type="InterPro" id="IPR050678">
    <property type="entry name" value="DNA_Partitioning_ATPase"/>
</dbReference>
<evidence type="ECO:0000313" key="4">
    <source>
        <dbReference type="Proteomes" id="UP000245124"/>
    </source>
</evidence>
<organism evidence="3 4">
    <name type="scientific">Nostoc commune NIES-4072</name>
    <dbReference type="NCBI Taxonomy" id="2005467"/>
    <lineage>
        <taxon>Bacteria</taxon>
        <taxon>Bacillati</taxon>
        <taxon>Cyanobacteriota</taxon>
        <taxon>Cyanophyceae</taxon>
        <taxon>Nostocales</taxon>
        <taxon>Nostocaceae</taxon>
        <taxon>Nostoc</taxon>
    </lineage>
</organism>
<dbReference type="InterPro" id="IPR025669">
    <property type="entry name" value="AAA_dom"/>
</dbReference>
<evidence type="ECO:0000256" key="1">
    <source>
        <dbReference type="ARBA" id="ARBA00006976"/>
    </source>
</evidence>
<dbReference type="InterPro" id="IPR027417">
    <property type="entry name" value="P-loop_NTPase"/>
</dbReference>
<evidence type="ECO:0000259" key="2">
    <source>
        <dbReference type="Pfam" id="PF13614"/>
    </source>
</evidence>
<dbReference type="SUPFAM" id="SSF52540">
    <property type="entry name" value="P-loop containing nucleoside triphosphate hydrolases"/>
    <property type="match status" value="1"/>
</dbReference>
<feature type="domain" description="AAA" evidence="2">
    <location>
        <begin position="4"/>
        <end position="182"/>
    </location>
</feature>
<dbReference type="PANTHER" id="PTHR13696">
    <property type="entry name" value="P-LOOP CONTAINING NUCLEOSIDE TRIPHOSPHATE HYDROLASE"/>
    <property type="match status" value="1"/>
</dbReference>
<comment type="caution">
    <text evidence="3">The sequence shown here is derived from an EMBL/GenBank/DDBJ whole genome shotgun (WGS) entry which is preliminary data.</text>
</comment>
<dbReference type="PANTHER" id="PTHR13696:SF52">
    <property type="entry name" value="PARA FAMILY PROTEIN CT_582"/>
    <property type="match status" value="1"/>
</dbReference>
<dbReference type="Proteomes" id="UP000245124">
    <property type="component" value="Unassembled WGS sequence"/>
</dbReference>
<reference evidence="3 4" key="1">
    <citation type="submission" date="2017-06" db="EMBL/GenBank/DDBJ databases">
        <title>Genome sequencing of cyanobaciteial culture collection at National Institute for Environmental Studies (NIES).</title>
        <authorList>
            <person name="Hirose Y."/>
            <person name="Shimura Y."/>
            <person name="Fujisawa T."/>
            <person name="Nakamura Y."/>
            <person name="Kawachi M."/>
        </authorList>
    </citation>
    <scope>NUCLEOTIDE SEQUENCE [LARGE SCALE GENOMIC DNA]</scope>
    <source>
        <strain evidence="3 4">NIES-4072</strain>
    </source>
</reference>
<evidence type="ECO:0000313" key="3">
    <source>
        <dbReference type="EMBL" id="GBG23025.1"/>
    </source>
</evidence>
<name>A0A2R5FXN2_NOSCO</name>
<dbReference type="OrthoDB" id="477717at2"/>
<sequence length="258" mass="28575">MSLIICLFNQAGGVGKSTLAINLGYHLAQLKPAKTKHHYRVLLIDIDPQASLTNFMGIAPESQEKTIYNAVIDQEALPILKEIHGMDFVPSSQDLTSAELELVVADMRDLRLKYALEPVSEQYDFILIDCPPSLGILTYISLVASTHVLVPIQTQYKAFLGTELLLNTVTRVKSLPNRKLKIAGFIPTMFDSRNSQDERTLLAIQEQLSQVGIVYDPIPRSTAFADAAEENVPLAIFNPKHPALSILKKIVKGLEKLL</sequence>
<dbReference type="Pfam" id="PF13614">
    <property type="entry name" value="AAA_31"/>
    <property type="match status" value="1"/>
</dbReference>
<comment type="similarity">
    <text evidence="1">Belongs to the ParA family.</text>
</comment>
<dbReference type="RefSeq" id="WP_109013003.1">
    <property type="nucleotide sequence ID" value="NZ_BDUD01000002.1"/>
</dbReference>
<protein>
    <submittedName>
        <fullName evidence="3">Cobyrinic acid a,c-diamide synthase</fullName>
    </submittedName>
</protein>
<keyword evidence="4" id="KW-1185">Reference proteome</keyword>
<accession>A0A2R5FXN2</accession>
<dbReference type="CDD" id="cd02042">
    <property type="entry name" value="ParAB_family"/>
    <property type="match status" value="1"/>
</dbReference>